<dbReference type="Proteomes" id="UP000502699">
    <property type="component" value="Chromosome"/>
</dbReference>
<evidence type="ECO:0000256" key="1">
    <source>
        <dbReference type="ARBA" id="ARBA00004377"/>
    </source>
</evidence>
<dbReference type="NCBIfam" id="TIGR02532">
    <property type="entry name" value="IV_pilin_GFxxxE"/>
    <property type="match status" value="1"/>
</dbReference>
<gene>
    <name evidence="13" type="ORF">GWK36_01090</name>
</gene>
<evidence type="ECO:0000256" key="6">
    <source>
        <dbReference type="ARBA" id="ARBA00022692"/>
    </source>
</evidence>
<comment type="similarity">
    <text evidence="9">Belongs to the GSP H family.</text>
</comment>
<evidence type="ECO:0000256" key="9">
    <source>
        <dbReference type="ARBA" id="ARBA00025772"/>
    </source>
</evidence>
<reference evidence="14" key="1">
    <citation type="submission" date="2020-01" db="EMBL/GenBank/DDBJ databases">
        <title>Caldichromatium gen. nov., sp. nov., a thermophilic purple sulfur bacterium member of the family Chromatiaceae isolated from Nakabusa hot spring, Japan.</title>
        <authorList>
            <person name="Saini M.K."/>
            <person name="Hanada S."/>
            <person name="Tank M."/>
        </authorList>
    </citation>
    <scope>NUCLEOTIDE SEQUENCE [LARGE SCALE GENOMIC DNA]</scope>
    <source>
        <strain evidence="14">No.7</strain>
    </source>
</reference>
<evidence type="ECO:0000256" key="4">
    <source>
        <dbReference type="ARBA" id="ARBA00022481"/>
    </source>
</evidence>
<evidence type="ECO:0000256" key="3">
    <source>
        <dbReference type="ARBA" id="ARBA00022475"/>
    </source>
</evidence>
<evidence type="ECO:0000256" key="2">
    <source>
        <dbReference type="ARBA" id="ARBA00021549"/>
    </source>
</evidence>
<dbReference type="Pfam" id="PF07963">
    <property type="entry name" value="N_methyl"/>
    <property type="match status" value="1"/>
</dbReference>
<evidence type="ECO:0000256" key="8">
    <source>
        <dbReference type="ARBA" id="ARBA00023136"/>
    </source>
</evidence>
<keyword evidence="8 11" id="KW-0472">Membrane</keyword>
<protein>
    <recommendedName>
        <fullName evidence="2">Type II secretion system protein H</fullName>
    </recommendedName>
    <alternativeName>
        <fullName evidence="10">General secretion pathway protein H</fullName>
    </alternativeName>
</protein>
<evidence type="ECO:0000256" key="5">
    <source>
        <dbReference type="ARBA" id="ARBA00022519"/>
    </source>
</evidence>
<dbReference type="InterPro" id="IPR022346">
    <property type="entry name" value="T2SS_GspH"/>
</dbReference>
<dbReference type="Pfam" id="PF12019">
    <property type="entry name" value="GspH"/>
    <property type="match status" value="1"/>
</dbReference>
<feature type="domain" description="General secretion pathway GspH" evidence="12">
    <location>
        <begin position="43"/>
        <end position="160"/>
    </location>
</feature>
<dbReference type="EMBL" id="CP048029">
    <property type="protein sequence ID" value="QIK36822.1"/>
    <property type="molecule type" value="Genomic_DNA"/>
</dbReference>
<comment type="subcellular location">
    <subcellularLocation>
        <location evidence="1">Cell inner membrane</location>
        <topology evidence="1">Single-pass membrane protein</topology>
    </subcellularLocation>
</comment>
<evidence type="ECO:0000259" key="12">
    <source>
        <dbReference type="Pfam" id="PF12019"/>
    </source>
</evidence>
<dbReference type="SUPFAM" id="SSF54523">
    <property type="entry name" value="Pili subunits"/>
    <property type="match status" value="1"/>
</dbReference>
<dbReference type="GO" id="GO:0005886">
    <property type="term" value="C:plasma membrane"/>
    <property type="evidence" value="ECO:0007669"/>
    <property type="project" value="UniProtKB-SubCell"/>
</dbReference>
<evidence type="ECO:0000256" key="10">
    <source>
        <dbReference type="ARBA" id="ARBA00030775"/>
    </source>
</evidence>
<evidence type="ECO:0000256" key="11">
    <source>
        <dbReference type="SAM" id="Phobius"/>
    </source>
</evidence>
<evidence type="ECO:0000313" key="13">
    <source>
        <dbReference type="EMBL" id="QIK36822.1"/>
    </source>
</evidence>
<dbReference type="InterPro" id="IPR012902">
    <property type="entry name" value="N_methyl_site"/>
</dbReference>
<dbReference type="GO" id="GO:0015628">
    <property type="term" value="P:protein secretion by the type II secretion system"/>
    <property type="evidence" value="ECO:0007669"/>
    <property type="project" value="InterPro"/>
</dbReference>
<keyword evidence="3" id="KW-1003">Cell membrane</keyword>
<name>A0A6G7VA38_9GAMM</name>
<keyword evidence="7 11" id="KW-1133">Transmembrane helix</keyword>
<keyword evidence="5" id="KW-0997">Cell inner membrane</keyword>
<accession>A0A6G7VA38</accession>
<keyword evidence="14" id="KW-1185">Reference proteome</keyword>
<dbReference type="GO" id="GO:0015627">
    <property type="term" value="C:type II protein secretion system complex"/>
    <property type="evidence" value="ECO:0007669"/>
    <property type="project" value="InterPro"/>
</dbReference>
<feature type="transmembrane region" description="Helical" evidence="11">
    <location>
        <begin position="12"/>
        <end position="30"/>
    </location>
</feature>
<evidence type="ECO:0000313" key="14">
    <source>
        <dbReference type="Proteomes" id="UP000502699"/>
    </source>
</evidence>
<organism evidence="13 14">
    <name type="scientific">Caldichromatium japonicum</name>
    <dbReference type="NCBI Taxonomy" id="2699430"/>
    <lineage>
        <taxon>Bacteria</taxon>
        <taxon>Pseudomonadati</taxon>
        <taxon>Pseudomonadota</taxon>
        <taxon>Gammaproteobacteria</taxon>
        <taxon>Chromatiales</taxon>
        <taxon>Chromatiaceae</taxon>
        <taxon>Caldichromatium</taxon>
    </lineage>
</organism>
<keyword evidence="6 11" id="KW-0812">Transmembrane</keyword>
<dbReference type="Gene3D" id="3.55.40.10">
    <property type="entry name" value="minor pseudopilin epsh domain"/>
    <property type="match status" value="1"/>
</dbReference>
<dbReference type="AlphaFoldDB" id="A0A6G7VA38"/>
<dbReference type="KEGG" id="cjap:GWK36_01090"/>
<sequence length="191" mass="21077">MRSARGVTLIELLVTVAIAVILMTAVVPSFRDTFIRNRLTNITNTFMGALTYARTEAIRRGQSITLCKSSDGNACTSSGKNWEIGWIAFIDSDRNGTRDTASSSTETVLRIWPSLPTGYTLRPNANFDNFLRYNPRGEANNLGTFAICHQNQLVGAKAIVIDRPRPRLGHDSDNNRIPEDYSGDIASCFTS</sequence>
<evidence type="ECO:0000256" key="7">
    <source>
        <dbReference type="ARBA" id="ARBA00022989"/>
    </source>
</evidence>
<proteinExistence type="inferred from homology"/>
<dbReference type="InterPro" id="IPR045584">
    <property type="entry name" value="Pilin-like"/>
</dbReference>
<dbReference type="RefSeq" id="WP_166269336.1">
    <property type="nucleotide sequence ID" value="NZ_CP048029.1"/>
</dbReference>
<dbReference type="PROSITE" id="PS00409">
    <property type="entry name" value="PROKAR_NTER_METHYL"/>
    <property type="match status" value="1"/>
</dbReference>
<keyword evidence="4" id="KW-0488">Methylation</keyword>